<dbReference type="Gramene" id="PGSC0003DMT400011635">
    <property type="protein sequence ID" value="PGSC0003DMT400011635"/>
    <property type="gene ID" value="PGSC0003DMG400004577"/>
</dbReference>
<dbReference type="CDD" id="cd14798">
    <property type="entry name" value="RX-CC_like"/>
    <property type="match status" value="1"/>
</dbReference>
<organism evidence="6 7">
    <name type="scientific">Solanum tuberosum</name>
    <name type="common">Potato</name>
    <dbReference type="NCBI Taxonomy" id="4113"/>
    <lineage>
        <taxon>Eukaryota</taxon>
        <taxon>Viridiplantae</taxon>
        <taxon>Streptophyta</taxon>
        <taxon>Embryophyta</taxon>
        <taxon>Tracheophyta</taxon>
        <taxon>Spermatophyta</taxon>
        <taxon>Magnoliopsida</taxon>
        <taxon>eudicotyledons</taxon>
        <taxon>Gunneridae</taxon>
        <taxon>Pentapetalae</taxon>
        <taxon>asterids</taxon>
        <taxon>lamiids</taxon>
        <taxon>Solanales</taxon>
        <taxon>Solanaceae</taxon>
        <taxon>Solanoideae</taxon>
        <taxon>Solaneae</taxon>
        <taxon>Solanum</taxon>
    </lineage>
</organism>
<keyword evidence="5" id="KW-0067">ATP-binding</keyword>
<dbReference type="GO" id="GO:0006952">
    <property type="term" value="P:defense response"/>
    <property type="evidence" value="ECO:0007669"/>
    <property type="project" value="UniProtKB-KW"/>
</dbReference>
<proteinExistence type="inferred from homology"/>
<evidence type="ECO:0000256" key="5">
    <source>
        <dbReference type="ARBA" id="ARBA00022840"/>
    </source>
</evidence>
<dbReference type="SMR" id="M0ZZW7"/>
<keyword evidence="3" id="KW-0677">Repeat</keyword>
<comment type="similarity">
    <text evidence="1">Belongs to the disease resistance NB-LRR family.</text>
</comment>
<name>M0ZZW7_SOLTU</name>
<dbReference type="ExpressionAtlas" id="M0ZZW7">
    <property type="expression patterns" value="baseline"/>
</dbReference>
<dbReference type="Proteomes" id="UP000011115">
    <property type="component" value="Unassembled WGS sequence"/>
</dbReference>
<keyword evidence="2" id="KW-0433">Leucine-rich repeat</keyword>
<dbReference type="PaxDb" id="4113-PGSC0003DMT400011635"/>
<reference evidence="6" key="2">
    <citation type="submission" date="2015-06" db="UniProtKB">
        <authorList>
            <consortium name="EnsemblPlants"/>
        </authorList>
    </citation>
    <scope>IDENTIFICATION</scope>
    <source>
        <strain evidence="6">DM1-3 516 R44</strain>
    </source>
</reference>
<dbReference type="GO" id="GO:0005524">
    <property type="term" value="F:ATP binding"/>
    <property type="evidence" value="ECO:0007669"/>
    <property type="project" value="UniProtKB-KW"/>
</dbReference>
<evidence type="ECO:0000313" key="7">
    <source>
        <dbReference type="Proteomes" id="UP000011115"/>
    </source>
</evidence>
<reference evidence="7" key="1">
    <citation type="journal article" date="2011" name="Nature">
        <title>Genome sequence and analysis of the tuber crop potato.</title>
        <authorList>
            <consortium name="The Potato Genome Sequencing Consortium"/>
        </authorList>
    </citation>
    <scope>NUCLEOTIDE SEQUENCE [LARGE SCALE GENOMIC DNA]</scope>
    <source>
        <strain evidence="7">cv. DM1-3 516 R44</strain>
    </source>
</reference>
<dbReference type="HOGENOM" id="CLU_2065650_0_0_1"/>
<keyword evidence="4" id="KW-0611">Plant defense</keyword>
<keyword evidence="5" id="KW-0547">Nucleotide-binding</keyword>
<accession>M0ZZW7</accession>
<dbReference type="InParanoid" id="M0ZZW7"/>
<dbReference type="InterPro" id="IPR038005">
    <property type="entry name" value="RX-like_CC"/>
</dbReference>
<evidence type="ECO:0000313" key="6">
    <source>
        <dbReference type="EnsemblPlants" id="PGSC0003DMT400011635"/>
    </source>
</evidence>
<protein>
    <submittedName>
        <fullName evidence="6">R1</fullName>
    </submittedName>
</protein>
<evidence type="ECO:0000256" key="1">
    <source>
        <dbReference type="ARBA" id="ARBA00008894"/>
    </source>
</evidence>
<sequence length="119" mass="13473">MAPGGVNITRVLDLSSNIQCLSIDIYLTIRKAFQSNLPRIHGLGYVDCLLNNLKKFQILHSDSLASVMDKLQLIQKEFENLQPFLQVVAEERHNDLDEIQHCATQLIGKAHEVEYIVDA</sequence>
<evidence type="ECO:0000256" key="4">
    <source>
        <dbReference type="ARBA" id="ARBA00022821"/>
    </source>
</evidence>
<evidence type="ECO:0000256" key="3">
    <source>
        <dbReference type="ARBA" id="ARBA00022737"/>
    </source>
</evidence>
<evidence type="ECO:0000256" key="2">
    <source>
        <dbReference type="ARBA" id="ARBA00022614"/>
    </source>
</evidence>
<keyword evidence="7" id="KW-1185">Reference proteome</keyword>
<dbReference type="AlphaFoldDB" id="M0ZZW7"/>
<dbReference type="EnsemblPlants" id="PGSC0003DMT400011635">
    <property type="protein sequence ID" value="PGSC0003DMT400011635"/>
    <property type="gene ID" value="PGSC0003DMG400004577"/>
</dbReference>